<accession>A0ABM1N5Z9</accession>
<dbReference type="InterPro" id="IPR028082">
    <property type="entry name" value="Peripla_BP_I"/>
</dbReference>
<dbReference type="Proteomes" id="UP000695000">
    <property type="component" value="Unplaced"/>
</dbReference>
<keyword evidence="4" id="KW-0472">Membrane</keyword>
<dbReference type="Gene3D" id="3.40.50.2300">
    <property type="match status" value="2"/>
</dbReference>
<evidence type="ECO:0000256" key="5">
    <source>
        <dbReference type="SAM" id="MobiDB-lite"/>
    </source>
</evidence>
<feature type="compositionally biased region" description="Low complexity" evidence="5">
    <location>
        <begin position="273"/>
        <end position="283"/>
    </location>
</feature>
<protein>
    <submittedName>
        <fullName evidence="9">Uncharacterized protein LOC108566738</fullName>
    </submittedName>
</protein>
<proteinExistence type="predicted"/>
<name>A0ABM1N5Z9_NICVS</name>
<reference evidence="9" key="1">
    <citation type="submission" date="2025-08" db="UniProtKB">
        <authorList>
            <consortium name="RefSeq"/>
        </authorList>
    </citation>
    <scope>IDENTIFICATION</scope>
    <source>
        <tissue evidence="9">Whole Larva</tissue>
    </source>
</reference>
<dbReference type="Pfam" id="PF01094">
    <property type="entry name" value="ANF_receptor"/>
    <property type="match status" value="1"/>
</dbReference>
<evidence type="ECO:0000313" key="8">
    <source>
        <dbReference type="Proteomes" id="UP000695000"/>
    </source>
</evidence>
<keyword evidence="2" id="KW-0812">Transmembrane</keyword>
<dbReference type="GeneID" id="108566738"/>
<keyword evidence="6" id="KW-0732">Signal</keyword>
<evidence type="ECO:0000256" key="1">
    <source>
        <dbReference type="ARBA" id="ARBA00004370"/>
    </source>
</evidence>
<keyword evidence="3" id="KW-1133">Transmembrane helix</keyword>
<evidence type="ECO:0000256" key="2">
    <source>
        <dbReference type="ARBA" id="ARBA00022692"/>
    </source>
</evidence>
<evidence type="ECO:0000256" key="3">
    <source>
        <dbReference type="ARBA" id="ARBA00022989"/>
    </source>
</evidence>
<evidence type="ECO:0000256" key="4">
    <source>
        <dbReference type="ARBA" id="ARBA00023136"/>
    </source>
</evidence>
<evidence type="ECO:0000259" key="7">
    <source>
        <dbReference type="Pfam" id="PF01094"/>
    </source>
</evidence>
<gene>
    <name evidence="9" type="primary">LOC108566738</name>
</gene>
<sequence>MLLISRLCIATAMLWTATAVAKGVGTEGDGRMYFAIAVPYGETGFGRAFNKTLANITQSLVTVRTSAGNYSIALDTLVIELPQNGSFTAVLLETLCQKFEGKHVVAVLILGHSPAAFTVSLAATYSGIPVLWARGQGGFLTGFSGIDSHVLEMHLAPTGREVVQALRGILLQAHWHTFTILADSTSSSALQRPDLWGPLAVAPLHPTLIPLPNPPAAQQIFRKLADISRSTRGVVVLLTNREVAVRILEDARRLNMLDGHFVWIWIDTRSSSGYGNSSENNGGSRRRGDGEPGGGGGGASRDGNRGKRRVDPLEELGDMHVNYLLKNDQFLLFNREPQKRQAGSGGGGTVDAVVRTRKRSRGRPELPLGLLSLRPVPIKIDRHLVKGAVRLLISALKVALARGPHWLMDNLVLRRLTTSCWRPQGNKERNFSELYGT</sequence>
<dbReference type="SUPFAM" id="SSF53822">
    <property type="entry name" value="Periplasmic binding protein-like I"/>
    <property type="match status" value="1"/>
</dbReference>
<comment type="subcellular location">
    <subcellularLocation>
        <location evidence="1">Membrane</location>
    </subcellularLocation>
</comment>
<evidence type="ECO:0000256" key="6">
    <source>
        <dbReference type="SAM" id="SignalP"/>
    </source>
</evidence>
<feature type="domain" description="Receptor ligand binding region" evidence="7">
    <location>
        <begin position="95"/>
        <end position="268"/>
    </location>
</feature>
<dbReference type="InterPro" id="IPR001828">
    <property type="entry name" value="ANF_lig-bd_rcpt"/>
</dbReference>
<dbReference type="RefSeq" id="XP_017782249.1">
    <property type="nucleotide sequence ID" value="XM_017926760.1"/>
</dbReference>
<feature type="region of interest" description="Disordered" evidence="5">
    <location>
        <begin position="273"/>
        <end position="309"/>
    </location>
</feature>
<feature type="compositionally biased region" description="Gly residues" evidence="5">
    <location>
        <begin position="291"/>
        <end position="300"/>
    </location>
</feature>
<keyword evidence="8" id="KW-1185">Reference proteome</keyword>
<organism evidence="8 9">
    <name type="scientific">Nicrophorus vespilloides</name>
    <name type="common">Boreal carrion beetle</name>
    <dbReference type="NCBI Taxonomy" id="110193"/>
    <lineage>
        <taxon>Eukaryota</taxon>
        <taxon>Metazoa</taxon>
        <taxon>Ecdysozoa</taxon>
        <taxon>Arthropoda</taxon>
        <taxon>Hexapoda</taxon>
        <taxon>Insecta</taxon>
        <taxon>Pterygota</taxon>
        <taxon>Neoptera</taxon>
        <taxon>Endopterygota</taxon>
        <taxon>Coleoptera</taxon>
        <taxon>Polyphaga</taxon>
        <taxon>Staphyliniformia</taxon>
        <taxon>Silphidae</taxon>
        <taxon>Nicrophorinae</taxon>
        <taxon>Nicrophorus</taxon>
    </lineage>
</organism>
<feature type="chain" id="PRO_5047159562" evidence="6">
    <location>
        <begin position="22"/>
        <end position="437"/>
    </location>
</feature>
<feature type="signal peptide" evidence="6">
    <location>
        <begin position="1"/>
        <end position="21"/>
    </location>
</feature>
<evidence type="ECO:0000313" key="9">
    <source>
        <dbReference type="RefSeq" id="XP_017782249.1"/>
    </source>
</evidence>